<organism evidence="1 2">
    <name type="scientific">Citrobacter youngae ATCC 29220</name>
    <dbReference type="NCBI Taxonomy" id="500640"/>
    <lineage>
        <taxon>Bacteria</taxon>
        <taxon>Pseudomonadati</taxon>
        <taxon>Pseudomonadota</taxon>
        <taxon>Gammaproteobacteria</taxon>
        <taxon>Enterobacterales</taxon>
        <taxon>Enterobacteriaceae</taxon>
        <taxon>Citrobacter</taxon>
        <taxon>Citrobacter freundii complex</taxon>
    </lineage>
</organism>
<proteinExistence type="predicted"/>
<dbReference type="AlphaFoldDB" id="D4BKR9"/>
<evidence type="ECO:0000313" key="1">
    <source>
        <dbReference type="EMBL" id="EFE05495.1"/>
    </source>
</evidence>
<evidence type="ECO:0000313" key="2">
    <source>
        <dbReference type="Proteomes" id="UP000003880"/>
    </source>
</evidence>
<protein>
    <submittedName>
        <fullName evidence="1">Uncharacterized protein</fullName>
    </submittedName>
</protein>
<gene>
    <name evidence="1" type="ORF">CIT292_11149</name>
</gene>
<name>D4BKR9_9ENTR</name>
<dbReference type="EMBL" id="ABWL02000036">
    <property type="protein sequence ID" value="EFE05495.1"/>
    <property type="molecule type" value="Genomic_DNA"/>
</dbReference>
<comment type="caution">
    <text evidence="1">The sequence shown here is derived from an EMBL/GenBank/DDBJ whole genome shotgun (WGS) entry which is preliminary data.</text>
</comment>
<accession>D4BKR9</accession>
<dbReference type="HOGENOM" id="CLU_3214213_0_0_6"/>
<dbReference type="Proteomes" id="UP000003880">
    <property type="component" value="Unassembled WGS sequence"/>
</dbReference>
<reference evidence="1 2" key="1">
    <citation type="submission" date="2010-02" db="EMBL/GenBank/DDBJ databases">
        <authorList>
            <person name="Weinstock G."/>
            <person name="Sodergren E."/>
            <person name="Clifton S."/>
            <person name="Fulton L."/>
            <person name="Fulton B."/>
            <person name="Courtney L."/>
            <person name="Fronick C."/>
            <person name="Harrison M."/>
            <person name="Strong C."/>
            <person name="Farmer C."/>
            <person name="Delahaunty K."/>
            <person name="Markovic C."/>
            <person name="Hall O."/>
            <person name="Minx P."/>
            <person name="Tomlinson C."/>
            <person name="Mitreva M."/>
            <person name="Nelson J."/>
            <person name="Hou S."/>
            <person name="Wollam A."/>
            <person name="Pepin K.H."/>
            <person name="Johnson M."/>
            <person name="Bhonagiri V."/>
            <person name="Zhang X."/>
            <person name="Suruliraj S."/>
            <person name="Warren W."/>
            <person name="Chinwalla A."/>
            <person name="Mardis E.R."/>
            <person name="Wilson R.K."/>
        </authorList>
    </citation>
    <scope>NUCLEOTIDE SEQUENCE [LARGE SCALE GENOMIC DNA]</scope>
    <source>
        <strain evidence="1 2">ATCC 29220</strain>
    </source>
</reference>
<sequence length="44" mass="5318">MRNLATNFAELLQDLQLFFTPARAKKRMKMQKIFWLKNNQFTGK</sequence>